<evidence type="ECO:0000313" key="2">
    <source>
        <dbReference type="EnsemblPlants" id="TuG1812G0700002844.01.T03"/>
    </source>
</evidence>
<gene>
    <name evidence="2" type="primary">LOC125523919</name>
</gene>
<dbReference type="AlphaFoldDB" id="A0A8R7V5S8"/>
<dbReference type="Proteomes" id="UP000015106">
    <property type="component" value="Chromosome 7"/>
</dbReference>
<feature type="region of interest" description="Disordered" evidence="1">
    <location>
        <begin position="1"/>
        <end position="111"/>
    </location>
</feature>
<proteinExistence type="predicted"/>
<dbReference type="Gramene" id="TuG1812G0700002844.01.T03">
    <property type="protein sequence ID" value="TuG1812G0700002844.01.T03"/>
    <property type="gene ID" value="TuG1812G0700002844.01"/>
</dbReference>
<feature type="compositionally biased region" description="Low complexity" evidence="1">
    <location>
        <begin position="19"/>
        <end position="29"/>
    </location>
</feature>
<protein>
    <submittedName>
        <fullName evidence="2">Uncharacterized protein</fullName>
    </submittedName>
</protein>
<reference evidence="3" key="1">
    <citation type="journal article" date="2013" name="Nature">
        <title>Draft genome of the wheat A-genome progenitor Triticum urartu.</title>
        <authorList>
            <person name="Ling H.Q."/>
            <person name="Zhao S."/>
            <person name="Liu D."/>
            <person name="Wang J."/>
            <person name="Sun H."/>
            <person name="Zhang C."/>
            <person name="Fan H."/>
            <person name="Li D."/>
            <person name="Dong L."/>
            <person name="Tao Y."/>
            <person name="Gao C."/>
            <person name="Wu H."/>
            <person name="Li Y."/>
            <person name="Cui Y."/>
            <person name="Guo X."/>
            <person name="Zheng S."/>
            <person name="Wang B."/>
            <person name="Yu K."/>
            <person name="Liang Q."/>
            <person name="Yang W."/>
            <person name="Lou X."/>
            <person name="Chen J."/>
            <person name="Feng M."/>
            <person name="Jian J."/>
            <person name="Zhang X."/>
            <person name="Luo G."/>
            <person name="Jiang Y."/>
            <person name="Liu J."/>
            <person name="Wang Z."/>
            <person name="Sha Y."/>
            <person name="Zhang B."/>
            <person name="Wu H."/>
            <person name="Tang D."/>
            <person name="Shen Q."/>
            <person name="Xue P."/>
            <person name="Zou S."/>
            <person name="Wang X."/>
            <person name="Liu X."/>
            <person name="Wang F."/>
            <person name="Yang Y."/>
            <person name="An X."/>
            <person name="Dong Z."/>
            <person name="Zhang K."/>
            <person name="Zhang X."/>
            <person name="Luo M.C."/>
            <person name="Dvorak J."/>
            <person name="Tong Y."/>
            <person name="Wang J."/>
            <person name="Yang H."/>
            <person name="Li Z."/>
            <person name="Wang D."/>
            <person name="Zhang A."/>
            <person name="Wang J."/>
        </authorList>
    </citation>
    <scope>NUCLEOTIDE SEQUENCE</scope>
    <source>
        <strain evidence="3">cv. G1812</strain>
    </source>
</reference>
<dbReference type="EnsemblPlants" id="TuG1812G0700002844.01.T03">
    <property type="protein sequence ID" value="TuG1812G0700002844.01.T03"/>
    <property type="gene ID" value="TuG1812G0700002844.01"/>
</dbReference>
<sequence>TLLISLSPPSSRTAPHRTSPPLSFSPLLSRASCRPPTSAPAREAGGAPAPGGGGDGSGEIAAARSRGGGGRGRGVLHLPGSGDWARRGQVHRQAAMRPRVPPRSDSSAPPPLLARPCCFQPDLCARDGRGYGRLDGDGVELHVKVIVVSLCVPVGAVRPA</sequence>
<reference evidence="2" key="3">
    <citation type="submission" date="2022-06" db="UniProtKB">
        <authorList>
            <consortium name="EnsemblPlants"/>
        </authorList>
    </citation>
    <scope>IDENTIFICATION</scope>
</reference>
<evidence type="ECO:0000313" key="3">
    <source>
        <dbReference type="Proteomes" id="UP000015106"/>
    </source>
</evidence>
<accession>A0A8R7V5S8</accession>
<feature type="compositionally biased region" description="Gly residues" evidence="1">
    <location>
        <begin position="48"/>
        <end position="57"/>
    </location>
</feature>
<name>A0A8R7V5S8_TRIUA</name>
<evidence type="ECO:0000256" key="1">
    <source>
        <dbReference type="SAM" id="MobiDB-lite"/>
    </source>
</evidence>
<keyword evidence="3" id="KW-1185">Reference proteome</keyword>
<organism evidence="2 3">
    <name type="scientific">Triticum urartu</name>
    <name type="common">Red wild einkorn</name>
    <name type="synonym">Crithodium urartu</name>
    <dbReference type="NCBI Taxonomy" id="4572"/>
    <lineage>
        <taxon>Eukaryota</taxon>
        <taxon>Viridiplantae</taxon>
        <taxon>Streptophyta</taxon>
        <taxon>Embryophyta</taxon>
        <taxon>Tracheophyta</taxon>
        <taxon>Spermatophyta</taxon>
        <taxon>Magnoliopsida</taxon>
        <taxon>Liliopsida</taxon>
        <taxon>Poales</taxon>
        <taxon>Poaceae</taxon>
        <taxon>BOP clade</taxon>
        <taxon>Pooideae</taxon>
        <taxon>Triticodae</taxon>
        <taxon>Triticeae</taxon>
        <taxon>Triticinae</taxon>
        <taxon>Triticum</taxon>
    </lineage>
</organism>
<reference evidence="2" key="2">
    <citation type="submission" date="2018-03" db="EMBL/GenBank/DDBJ databases">
        <title>The Triticum urartu genome reveals the dynamic nature of wheat genome evolution.</title>
        <authorList>
            <person name="Ling H."/>
            <person name="Ma B."/>
            <person name="Shi X."/>
            <person name="Liu H."/>
            <person name="Dong L."/>
            <person name="Sun H."/>
            <person name="Cao Y."/>
            <person name="Gao Q."/>
            <person name="Zheng S."/>
            <person name="Li Y."/>
            <person name="Yu Y."/>
            <person name="Du H."/>
            <person name="Qi M."/>
            <person name="Li Y."/>
            <person name="Yu H."/>
            <person name="Cui Y."/>
            <person name="Wang N."/>
            <person name="Chen C."/>
            <person name="Wu H."/>
            <person name="Zhao Y."/>
            <person name="Zhang J."/>
            <person name="Li Y."/>
            <person name="Zhou W."/>
            <person name="Zhang B."/>
            <person name="Hu W."/>
            <person name="Eijk M."/>
            <person name="Tang J."/>
            <person name="Witsenboer H."/>
            <person name="Zhao S."/>
            <person name="Li Z."/>
            <person name="Zhang A."/>
            <person name="Wang D."/>
            <person name="Liang C."/>
        </authorList>
    </citation>
    <scope>NUCLEOTIDE SEQUENCE [LARGE SCALE GENOMIC DNA]</scope>
    <source>
        <strain evidence="2">cv. G1812</strain>
    </source>
</reference>